<sequence>MRLRKFFGTGLVLIRNVSVLHKYCKPNESADSRKQCAGQSVYFIHADYGYGSTLTVDNLRELVKTA</sequence>
<reference evidence="1 2" key="2">
    <citation type="journal article" date="2019" name="G3 (Bethesda)">
        <title>Hybrid Assembly of the Genome of the Entomopathogenic Nematode Steinernema carpocapsae Identifies the X-Chromosome.</title>
        <authorList>
            <person name="Serra L."/>
            <person name="Macchietto M."/>
            <person name="Macias-Munoz A."/>
            <person name="McGill C.J."/>
            <person name="Rodriguez I.M."/>
            <person name="Rodriguez B."/>
            <person name="Murad R."/>
            <person name="Mortazavi A."/>
        </authorList>
    </citation>
    <scope>NUCLEOTIDE SEQUENCE [LARGE SCALE GENOMIC DNA]</scope>
    <source>
        <strain evidence="1 2">ALL</strain>
    </source>
</reference>
<dbReference type="EMBL" id="AZBU02000015">
    <property type="protein sequence ID" value="TKR57443.1"/>
    <property type="molecule type" value="Genomic_DNA"/>
</dbReference>
<name>A0A4U5LNI1_STECR</name>
<evidence type="ECO:0000313" key="2">
    <source>
        <dbReference type="Proteomes" id="UP000298663"/>
    </source>
</evidence>
<keyword evidence="2" id="KW-1185">Reference proteome</keyword>
<dbReference type="AlphaFoldDB" id="A0A4U5LNI1"/>
<dbReference type="OrthoDB" id="5777774at2759"/>
<reference evidence="1 2" key="1">
    <citation type="journal article" date="2015" name="Genome Biol.">
        <title>Comparative genomics of Steinernema reveals deeply conserved gene regulatory networks.</title>
        <authorList>
            <person name="Dillman A.R."/>
            <person name="Macchietto M."/>
            <person name="Porter C.F."/>
            <person name="Rogers A."/>
            <person name="Williams B."/>
            <person name="Antoshechkin I."/>
            <person name="Lee M.M."/>
            <person name="Goodwin Z."/>
            <person name="Lu X."/>
            <person name="Lewis E.E."/>
            <person name="Goodrich-Blair H."/>
            <person name="Stock S.P."/>
            <person name="Adams B.J."/>
            <person name="Sternberg P.W."/>
            <person name="Mortazavi A."/>
        </authorList>
    </citation>
    <scope>NUCLEOTIDE SEQUENCE [LARGE SCALE GENOMIC DNA]</scope>
    <source>
        <strain evidence="1 2">ALL</strain>
    </source>
</reference>
<protein>
    <submittedName>
        <fullName evidence="1">Uncharacterized protein</fullName>
    </submittedName>
</protein>
<gene>
    <name evidence="1" type="ORF">L596_030709</name>
</gene>
<accession>A0A4U5LNI1</accession>
<proteinExistence type="predicted"/>
<dbReference type="Proteomes" id="UP000298663">
    <property type="component" value="Unassembled WGS sequence"/>
</dbReference>
<comment type="caution">
    <text evidence="1">The sequence shown here is derived from an EMBL/GenBank/DDBJ whole genome shotgun (WGS) entry which is preliminary data.</text>
</comment>
<evidence type="ECO:0000313" key="1">
    <source>
        <dbReference type="EMBL" id="TKR57443.1"/>
    </source>
</evidence>
<organism evidence="1 2">
    <name type="scientific">Steinernema carpocapsae</name>
    <name type="common">Entomopathogenic nematode</name>
    <dbReference type="NCBI Taxonomy" id="34508"/>
    <lineage>
        <taxon>Eukaryota</taxon>
        <taxon>Metazoa</taxon>
        <taxon>Ecdysozoa</taxon>
        <taxon>Nematoda</taxon>
        <taxon>Chromadorea</taxon>
        <taxon>Rhabditida</taxon>
        <taxon>Tylenchina</taxon>
        <taxon>Panagrolaimomorpha</taxon>
        <taxon>Strongyloidoidea</taxon>
        <taxon>Steinernematidae</taxon>
        <taxon>Steinernema</taxon>
    </lineage>
</organism>